<keyword evidence="7" id="KW-0645">Protease</keyword>
<dbReference type="GO" id="GO:0008233">
    <property type="term" value="F:peptidase activity"/>
    <property type="evidence" value="ECO:0007669"/>
    <property type="project" value="UniProtKB-KW"/>
</dbReference>
<accession>A0ABU8XUP5</accession>
<dbReference type="Proteomes" id="UP001375743">
    <property type="component" value="Unassembled WGS sequence"/>
</dbReference>
<dbReference type="RefSeq" id="WP_418160612.1">
    <property type="nucleotide sequence ID" value="NZ_JBBLZC010000018.1"/>
</dbReference>
<evidence type="ECO:0000256" key="5">
    <source>
        <dbReference type="SAM" id="Phobius"/>
    </source>
</evidence>
<feature type="transmembrane region" description="Helical" evidence="5">
    <location>
        <begin position="182"/>
        <end position="200"/>
    </location>
</feature>
<evidence type="ECO:0000313" key="7">
    <source>
        <dbReference type="EMBL" id="MEK0084761.1"/>
    </source>
</evidence>
<dbReference type="SUPFAM" id="SSF144091">
    <property type="entry name" value="Rhomboid-like"/>
    <property type="match status" value="1"/>
</dbReference>
<feature type="transmembrane region" description="Helical" evidence="5">
    <location>
        <begin position="98"/>
        <end position="120"/>
    </location>
</feature>
<organism evidence="7 8">
    <name type="scientific">Benzoatithermus flavus</name>
    <dbReference type="NCBI Taxonomy" id="3108223"/>
    <lineage>
        <taxon>Bacteria</taxon>
        <taxon>Pseudomonadati</taxon>
        <taxon>Pseudomonadota</taxon>
        <taxon>Alphaproteobacteria</taxon>
        <taxon>Geminicoccales</taxon>
        <taxon>Geminicoccaceae</taxon>
        <taxon>Benzoatithermus</taxon>
    </lineage>
</organism>
<evidence type="ECO:0000256" key="1">
    <source>
        <dbReference type="ARBA" id="ARBA00004141"/>
    </source>
</evidence>
<feature type="transmembrane region" description="Helical" evidence="5">
    <location>
        <begin position="158"/>
        <end position="176"/>
    </location>
</feature>
<dbReference type="PANTHER" id="PTHR43066:SF11">
    <property type="entry name" value="PEPTIDASE S54 RHOMBOID DOMAIN-CONTAINING PROTEIN"/>
    <property type="match status" value="1"/>
</dbReference>
<keyword evidence="3 5" id="KW-1133">Transmembrane helix</keyword>
<dbReference type="Pfam" id="PF01694">
    <property type="entry name" value="Rhomboid"/>
    <property type="match status" value="1"/>
</dbReference>
<dbReference type="GO" id="GO:0006508">
    <property type="term" value="P:proteolysis"/>
    <property type="evidence" value="ECO:0007669"/>
    <property type="project" value="UniProtKB-KW"/>
</dbReference>
<dbReference type="Gene3D" id="1.20.1540.10">
    <property type="entry name" value="Rhomboid-like"/>
    <property type="match status" value="1"/>
</dbReference>
<gene>
    <name evidence="7" type="ORF">U1T56_16530</name>
</gene>
<sequence length="212" mass="22503">MIRRPLGNGRRQPPILNLPPTTRLVAAVLLLGFLASLVPDLRFVAFYYLAFDPFAGPVRWVTGAATYGLLHAGFMHLLGNLLGIVILGPLVERRLGSAALILVLLLGAFAGALAHTLVQIATGGDAALIGASASAAALIGWSLRQIREHRGFGHLDQAVNLYGALFILFNLVGIVLFHDSPIAYAAHAGGFLAGWLYGGGRRRIPDRAGRRG</sequence>
<dbReference type="PANTHER" id="PTHR43066">
    <property type="entry name" value="RHOMBOID-RELATED PROTEIN"/>
    <property type="match status" value="1"/>
</dbReference>
<feature type="transmembrane region" description="Helical" evidence="5">
    <location>
        <begin position="69"/>
        <end position="91"/>
    </location>
</feature>
<name>A0ABU8XUP5_9PROT</name>
<keyword evidence="8" id="KW-1185">Reference proteome</keyword>
<evidence type="ECO:0000256" key="2">
    <source>
        <dbReference type="ARBA" id="ARBA00022692"/>
    </source>
</evidence>
<evidence type="ECO:0000256" key="4">
    <source>
        <dbReference type="ARBA" id="ARBA00023136"/>
    </source>
</evidence>
<keyword evidence="4 5" id="KW-0472">Membrane</keyword>
<feature type="transmembrane region" description="Helical" evidence="5">
    <location>
        <begin position="21"/>
        <end position="49"/>
    </location>
</feature>
<protein>
    <submittedName>
        <fullName evidence="7">Rhomboid family intramembrane serine protease</fullName>
        <ecNumber evidence="7">3.4.21.105</ecNumber>
    </submittedName>
</protein>
<feature type="transmembrane region" description="Helical" evidence="5">
    <location>
        <begin position="126"/>
        <end position="146"/>
    </location>
</feature>
<dbReference type="EC" id="3.4.21.105" evidence="7"/>
<reference evidence="7 8" key="1">
    <citation type="submission" date="2024-01" db="EMBL/GenBank/DDBJ databases">
        <title>Multi-omics insights into the function and evolution of sodium benzoate biodegradation pathways in Benzoatithermus flavus gen. nov., sp. nov. from hot spring.</title>
        <authorList>
            <person name="Hu C.-J."/>
            <person name="Li W.-J."/>
        </authorList>
    </citation>
    <scope>NUCLEOTIDE SEQUENCE [LARGE SCALE GENOMIC DNA]</scope>
    <source>
        <strain evidence="7 8">SYSU G07066</strain>
    </source>
</reference>
<keyword evidence="2 5" id="KW-0812">Transmembrane</keyword>
<comment type="caution">
    <text evidence="7">The sequence shown here is derived from an EMBL/GenBank/DDBJ whole genome shotgun (WGS) entry which is preliminary data.</text>
</comment>
<evidence type="ECO:0000259" key="6">
    <source>
        <dbReference type="Pfam" id="PF01694"/>
    </source>
</evidence>
<proteinExistence type="predicted"/>
<evidence type="ECO:0000313" key="8">
    <source>
        <dbReference type="Proteomes" id="UP001375743"/>
    </source>
</evidence>
<dbReference type="EMBL" id="JBBLZC010000018">
    <property type="protein sequence ID" value="MEK0084761.1"/>
    <property type="molecule type" value="Genomic_DNA"/>
</dbReference>
<keyword evidence="7" id="KW-0378">Hydrolase</keyword>
<evidence type="ECO:0000256" key="3">
    <source>
        <dbReference type="ARBA" id="ARBA00022989"/>
    </source>
</evidence>
<dbReference type="InterPro" id="IPR035952">
    <property type="entry name" value="Rhomboid-like_sf"/>
</dbReference>
<dbReference type="InterPro" id="IPR022764">
    <property type="entry name" value="Peptidase_S54_rhomboid_dom"/>
</dbReference>
<comment type="subcellular location">
    <subcellularLocation>
        <location evidence="1">Membrane</location>
        <topology evidence="1">Multi-pass membrane protein</topology>
    </subcellularLocation>
</comment>
<feature type="domain" description="Peptidase S54 rhomboid" evidence="6">
    <location>
        <begin position="64"/>
        <end position="198"/>
    </location>
</feature>